<organism evidence="7 8">
    <name type="scientific">Coraliomargarita algicola</name>
    <dbReference type="NCBI Taxonomy" id="3092156"/>
    <lineage>
        <taxon>Bacteria</taxon>
        <taxon>Pseudomonadati</taxon>
        <taxon>Verrucomicrobiota</taxon>
        <taxon>Opitutia</taxon>
        <taxon>Puniceicoccales</taxon>
        <taxon>Coraliomargaritaceae</taxon>
        <taxon>Coraliomargarita</taxon>
    </lineage>
</organism>
<feature type="transmembrane region" description="Helical" evidence="6">
    <location>
        <begin position="89"/>
        <end position="110"/>
    </location>
</feature>
<evidence type="ECO:0000256" key="6">
    <source>
        <dbReference type="SAM" id="Phobius"/>
    </source>
</evidence>
<evidence type="ECO:0000256" key="5">
    <source>
        <dbReference type="ARBA" id="ARBA00023136"/>
    </source>
</evidence>
<gene>
    <name evidence="7" type="ORF">SH580_06570</name>
</gene>
<evidence type="ECO:0000313" key="8">
    <source>
        <dbReference type="Proteomes" id="UP001324993"/>
    </source>
</evidence>
<feature type="transmembrane region" description="Helical" evidence="6">
    <location>
        <begin position="189"/>
        <end position="209"/>
    </location>
</feature>
<feature type="transmembrane region" description="Helical" evidence="6">
    <location>
        <begin position="160"/>
        <end position="177"/>
    </location>
</feature>
<feature type="transmembrane region" description="Helical" evidence="6">
    <location>
        <begin position="41"/>
        <end position="60"/>
    </location>
</feature>
<keyword evidence="5 6" id="KW-0472">Membrane</keyword>
<dbReference type="Pfam" id="PF13440">
    <property type="entry name" value="Polysacc_synt_3"/>
    <property type="match status" value="1"/>
</dbReference>
<protein>
    <submittedName>
        <fullName evidence="7">Oligosaccharide flippase family protein</fullName>
    </submittedName>
</protein>
<feature type="transmembrane region" description="Helical" evidence="6">
    <location>
        <begin position="305"/>
        <end position="326"/>
    </location>
</feature>
<feature type="transmembrane region" description="Helical" evidence="6">
    <location>
        <begin position="433"/>
        <end position="450"/>
    </location>
</feature>
<evidence type="ECO:0000256" key="4">
    <source>
        <dbReference type="ARBA" id="ARBA00022989"/>
    </source>
</evidence>
<feature type="transmembrane region" description="Helical" evidence="6">
    <location>
        <begin position="456"/>
        <end position="480"/>
    </location>
</feature>
<proteinExistence type="predicted"/>
<feature type="transmembrane region" description="Helical" evidence="6">
    <location>
        <begin position="369"/>
        <end position="389"/>
    </location>
</feature>
<feature type="transmembrane region" description="Helical" evidence="6">
    <location>
        <begin position="122"/>
        <end position="148"/>
    </location>
</feature>
<dbReference type="Proteomes" id="UP001324993">
    <property type="component" value="Chromosome"/>
</dbReference>
<name>A0ABZ0RQI0_9BACT</name>
<dbReference type="RefSeq" id="WP_319834215.1">
    <property type="nucleotide sequence ID" value="NZ_CP138858.1"/>
</dbReference>
<reference evidence="7 8" key="1">
    <citation type="submission" date="2023-11" db="EMBL/GenBank/DDBJ databases">
        <title>Coraliomargarita sp. nov., isolated from marine algae.</title>
        <authorList>
            <person name="Lee J.K."/>
            <person name="Baek J.H."/>
            <person name="Kim J.M."/>
            <person name="Choi D.G."/>
            <person name="Jeon C.O."/>
        </authorList>
    </citation>
    <scope>NUCLEOTIDE SEQUENCE [LARGE SCALE GENOMIC DNA]</scope>
    <source>
        <strain evidence="7 8">J2-16</strain>
    </source>
</reference>
<evidence type="ECO:0000256" key="1">
    <source>
        <dbReference type="ARBA" id="ARBA00004651"/>
    </source>
</evidence>
<feature type="transmembrane region" description="Helical" evidence="6">
    <location>
        <begin position="395"/>
        <end position="413"/>
    </location>
</feature>
<dbReference type="EMBL" id="CP138858">
    <property type="protein sequence ID" value="WPJ97371.1"/>
    <property type="molecule type" value="Genomic_DNA"/>
</dbReference>
<accession>A0ABZ0RQI0</accession>
<comment type="subcellular location">
    <subcellularLocation>
        <location evidence="1">Cell membrane</location>
        <topology evidence="1">Multi-pass membrane protein</topology>
    </subcellularLocation>
</comment>
<keyword evidence="4 6" id="KW-1133">Transmembrane helix</keyword>
<keyword evidence="2" id="KW-1003">Cell membrane</keyword>
<evidence type="ECO:0000256" key="2">
    <source>
        <dbReference type="ARBA" id="ARBA00022475"/>
    </source>
</evidence>
<dbReference type="InterPro" id="IPR050833">
    <property type="entry name" value="Poly_Biosynth_Transport"/>
</dbReference>
<dbReference type="PANTHER" id="PTHR30250:SF11">
    <property type="entry name" value="O-ANTIGEN TRANSPORTER-RELATED"/>
    <property type="match status" value="1"/>
</dbReference>
<feature type="transmembrane region" description="Helical" evidence="6">
    <location>
        <begin position="338"/>
        <end position="362"/>
    </location>
</feature>
<feature type="transmembrane region" description="Helical" evidence="6">
    <location>
        <begin position="12"/>
        <end position="35"/>
    </location>
</feature>
<keyword evidence="3 6" id="KW-0812">Transmembrane</keyword>
<evidence type="ECO:0000256" key="3">
    <source>
        <dbReference type="ARBA" id="ARBA00022692"/>
    </source>
</evidence>
<evidence type="ECO:0000313" key="7">
    <source>
        <dbReference type="EMBL" id="WPJ97371.1"/>
    </source>
</evidence>
<dbReference type="PANTHER" id="PTHR30250">
    <property type="entry name" value="PST FAMILY PREDICTED COLANIC ACID TRANSPORTER"/>
    <property type="match status" value="1"/>
</dbReference>
<sequence length="522" mass="57977">MKTSILKISSYAGAANIIELILALLTAGLSIRFLGLEDAGFFLFFESLIQVNGGLFNLGFQSAVTKQAGQAIAEGNELKARRLFEVGMTIDLIAVFIPGFTILLLAPLIIEYSGYTGSSSPAIIYIYFSIASLILSKLTLIFTVGLVTRHAFGIVSAYRIISNITTNLVRIGILVWIPSLPTLGCANTLSLLLGTCFLAVVCIKRNGYIPKLSIRKTEISELWNFSKWEYAWNLSSMLTANLDRILIVKYFGLTMLPIYSMSKRVLTLGHRFIVGFTDYFFPLLSGQTKKDRATMIQKLEYPLPWGLFCLGAIVYGTAVILGPNLLDLMVGDQFGSRALPGILGFTIVGMTWLVGVLPYYVARSDGKTYLNTYVAVSNSAIVFTSIWIFAYQGSFVSTIFCQALVIPAFLIQYQILIPGRSLLKSFMHQIKPTLGFTFVWAFVLLSYFASDSFNKGWPAAVFFEALLLIATGFIILYEIIYGKDMELKKVFQKLFRFILPTLKKIPPVPLKCSEFAARSRDV</sequence>
<keyword evidence="8" id="KW-1185">Reference proteome</keyword>